<evidence type="ECO:0000256" key="5">
    <source>
        <dbReference type="SAM" id="MobiDB-lite"/>
    </source>
</evidence>
<reference evidence="7" key="1">
    <citation type="submission" date="2019-01" db="EMBL/GenBank/DDBJ databases">
        <title>Draft genome sequences of three monokaryotic isolates of the white-rot basidiomycete fungus Dichomitus squalens.</title>
        <authorList>
            <consortium name="DOE Joint Genome Institute"/>
            <person name="Lopez S.C."/>
            <person name="Andreopoulos B."/>
            <person name="Pangilinan J."/>
            <person name="Lipzen A."/>
            <person name="Riley R."/>
            <person name="Ahrendt S."/>
            <person name="Ng V."/>
            <person name="Barry K."/>
            <person name="Daum C."/>
            <person name="Grigoriev I.V."/>
            <person name="Hilden K.S."/>
            <person name="Makela M.R."/>
            <person name="de Vries R.P."/>
        </authorList>
    </citation>
    <scope>NUCLEOTIDE SEQUENCE [LARGE SCALE GENOMIC DNA]</scope>
    <source>
        <strain evidence="7">OM18370.1</strain>
    </source>
</reference>
<feature type="compositionally biased region" description="Basic and acidic residues" evidence="5">
    <location>
        <begin position="412"/>
        <end position="426"/>
    </location>
</feature>
<keyword evidence="4" id="KW-0539">Nucleus</keyword>
<sequence length="583" mass="62605">MDASAKKILETVATKTLHAHGFSKSSTHANLVLADVTSRYLAFLAQTVAKYAEHAGRHHISVCDAVEAIDELGTSVDELKDYCATEGKDMARYATHSAKRLEDLAELKAQLAVGLSHDEDDLIPLEWGPVPDDAPSEEESSEYEDEIATPSDEVAKAEVMMVDPQHALSEDIAMEGEPTVPLKQPLPRRIPTPPLPPSPISRSPSPPRKRQRTASWNHPEYIPDFLPPFPTDGKSQRDGSPHPIAPSDSASLPNNTGVVKDERPPTPPLQAQVSTASSSADYLTPIPYEQSSLASLPAWHLPAHPPQDEHGLSTRSQAQAAIPQVQPALLGAYHHILTHPPPTKVGAVNPARYRVALALVEESEKCNRWDVPTTLFGSTAPNPPRVAPMPPSYAMPIGKGPGGGSGSGTPDGDAKDKGGKEEEKRPLPGAPARTIAPSDRIVASLSRQGSRIPKLARHVLSGPVYARTVRLAHPPVLSRGAQKLTYGPGVYAPWNASFSPMPATAPAPGKGKEANGMPNGKDKDKEKDKEAPRPLPDARLYATWNYEQKRFDEPLAMRRRMGSMAGSVGGVSMGRTRSESTNA</sequence>
<dbReference type="OrthoDB" id="436852at2759"/>
<feature type="domain" description="Bromodomain associated" evidence="6">
    <location>
        <begin position="2"/>
        <end position="78"/>
    </location>
</feature>
<feature type="compositionally biased region" description="Basic and acidic residues" evidence="5">
    <location>
        <begin position="520"/>
        <end position="532"/>
    </location>
</feature>
<evidence type="ECO:0000256" key="2">
    <source>
        <dbReference type="ARBA" id="ARBA00023015"/>
    </source>
</evidence>
<feature type="compositionally biased region" description="Polar residues" evidence="5">
    <location>
        <begin position="248"/>
        <end position="257"/>
    </location>
</feature>
<feature type="compositionally biased region" description="Pro residues" evidence="5">
    <location>
        <begin position="188"/>
        <end position="199"/>
    </location>
</feature>
<dbReference type="InterPro" id="IPR006565">
    <property type="entry name" value="BTP"/>
</dbReference>
<dbReference type="GO" id="GO:0005634">
    <property type="term" value="C:nucleus"/>
    <property type="evidence" value="ECO:0007669"/>
    <property type="project" value="UniProtKB-SubCell"/>
</dbReference>
<dbReference type="CDD" id="cd00076">
    <property type="entry name" value="HFD_SF"/>
    <property type="match status" value="1"/>
</dbReference>
<feature type="region of interest" description="Disordered" evidence="5">
    <location>
        <begin position="502"/>
        <end position="538"/>
    </location>
</feature>
<dbReference type="Gene3D" id="1.10.20.10">
    <property type="entry name" value="Histone, subunit A"/>
    <property type="match status" value="1"/>
</dbReference>
<feature type="compositionally biased region" description="Pro residues" evidence="5">
    <location>
        <begin position="381"/>
        <end position="393"/>
    </location>
</feature>
<dbReference type="InterPro" id="IPR009072">
    <property type="entry name" value="Histone-fold"/>
</dbReference>
<dbReference type="SMART" id="SM00576">
    <property type="entry name" value="BTP"/>
    <property type="match status" value="1"/>
</dbReference>
<feature type="region of interest" description="Disordered" evidence="5">
    <location>
        <begin position="179"/>
        <end position="278"/>
    </location>
</feature>
<gene>
    <name evidence="7" type="ORF">BD311DRAFT_717458</name>
</gene>
<evidence type="ECO:0000259" key="6">
    <source>
        <dbReference type="SMART" id="SM00576"/>
    </source>
</evidence>
<comment type="subcellular location">
    <subcellularLocation>
        <location evidence="1">Nucleus</location>
    </subcellularLocation>
</comment>
<feature type="compositionally biased region" description="Acidic residues" evidence="5">
    <location>
        <begin position="134"/>
        <end position="147"/>
    </location>
</feature>
<feature type="region of interest" description="Disordered" evidence="5">
    <location>
        <begin position="564"/>
        <end position="583"/>
    </location>
</feature>
<proteinExistence type="predicted"/>
<feature type="compositionally biased region" description="Polar residues" evidence="5">
    <location>
        <begin position="269"/>
        <end position="278"/>
    </location>
</feature>
<dbReference type="AlphaFoldDB" id="A0A4Q9MUK9"/>
<dbReference type="Proteomes" id="UP000292957">
    <property type="component" value="Unassembled WGS sequence"/>
</dbReference>
<keyword evidence="3" id="KW-0804">Transcription</keyword>
<feature type="region of interest" description="Disordered" evidence="5">
    <location>
        <begin position="373"/>
        <end position="439"/>
    </location>
</feature>
<protein>
    <recommendedName>
        <fullName evidence="6">Bromodomain associated domain-containing protein</fullName>
    </recommendedName>
</protein>
<feature type="region of interest" description="Disordered" evidence="5">
    <location>
        <begin position="122"/>
        <end position="148"/>
    </location>
</feature>
<dbReference type="GO" id="GO:0046982">
    <property type="term" value="F:protein heterodimerization activity"/>
    <property type="evidence" value="ECO:0007669"/>
    <property type="project" value="InterPro"/>
</dbReference>
<dbReference type="EMBL" id="ML143402">
    <property type="protein sequence ID" value="TBU30898.1"/>
    <property type="molecule type" value="Genomic_DNA"/>
</dbReference>
<dbReference type="Pfam" id="PF07524">
    <property type="entry name" value="Bromo_TP"/>
    <property type="match status" value="1"/>
</dbReference>
<evidence type="ECO:0000256" key="4">
    <source>
        <dbReference type="ARBA" id="ARBA00023242"/>
    </source>
</evidence>
<accession>A0A4Q9MUK9</accession>
<evidence type="ECO:0000256" key="3">
    <source>
        <dbReference type="ARBA" id="ARBA00023163"/>
    </source>
</evidence>
<keyword evidence="2" id="KW-0805">Transcription regulation</keyword>
<evidence type="ECO:0000256" key="1">
    <source>
        <dbReference type="ARBA" id="ARBA00004123"/>
    </source>
</evidence>
<name>A0A4Q9MUK9_9APHY</name>
<evidence type="ECO:0000313" key="7">
    <source>
        <dbReference type="EMBL" id="TBU30898.1"/>
    </source>
</evidence>
<organism evidence="7">
    <name type="scientific">Dichomitus squalens</name>
    <dbReference type="NCBI Taxonomy" id="114155"/>
    <lineage>
        <taxon>Eukaryota</taxon>
        <taxon>Fungi</taxon>
        <taxon>Dikarya</taxon>
        <taxon>Basidiomycota</taxon>
        <taxon>Agaricomycotina</taxon>
        <taxon>Agaricomycetes</taxon>
        <taxon>Polyporales</taxon>
        <taxon>Polyporaceae</taxon>
        <taxon>Dichomitus</taxon>
    </lineage>
</organism>
<feature type="compositionally biased region" description="Gly residues" evidence="5">
    <location>
        <begin position="399"/>
        <end position="409"/>
    </location>
</feature>